<dbReference type="GeneID" id="36524277"/>
<keyword evidence="3" id="KW-1185">Reference proteome</keyword>
<sequence>MSSDSVVPTKFVDSLSTLQELLDSLKVIPDSSPPLFIDLEGVNLGRNGSISILSLYAVHKGTIYLVDVHTLEEAAFSSPQPGQDTSLRAILESPSIKKVLFDVRNDSDALFSHYNISLAGVQDLQLMELATRIGSKKYIAGLAKCIERHSPMSGLTKAEWKRRKDEVSKLFDPRKGGSYSVFNERPMAPEVRDYCAADVAHLPGLYNYYQRIMTPAWRARVQNATNDRIRLSREPEYDGQASTKLVYHDFPHDYYIAAAFSVELLASDMGKYLEVQELKYKT</sequence>
<dbReference type="InterPro" id="IPR002562">
    <property type="entry name" value="3'-5'_exonuclease_dom"/>
</dbReference>
<dbReference type="STRING" id="41067.A0A2I2FHG2"/>
<proteinExistence type="predicted"/>
<evidence type="ECO:0000313" key="3">
    <source>
        <dbReference type="Proteomes" id="UP000234585"/>
    </source>
</evidence>
<dbReference type="EMBL" id="KZ559126">
    <property type="protein sequence ID" value="PLB40066.1"/>
    <property type="molecule type" value="Genomic_DNA"/>
</dbReference>
<dbReference type="InterPro" id="IPR036397">
    <property type="entry name" value="RNaseH_sf"/>
</dbReference>
<dbReference type="Pfam" id="PF01612">
    <property type="entry name" value="DNA_pol_A_exo1"/>
    <property type="match status" value="1"/>
</dbReference>
<organism evidence="2 3">
    <name type="scientific">Aspergillus candidus</name>
    <dbReference type="NCBI Taxonomy" id="41067"/>
    <lineage>
        <taxon>Eukaryota</taxon>
        <taxon>Fungi</taxon>
        <taxon>Dikarya</taxon>
        <taxon>Ascomycota</taxon>
        <taxon>Pezizomycotina</taxon>
        <taxon>Eurotiomycetes</taxon>
        <taxon>Eurotiomycetidae</taxon>
        <taxon>Eurotiales</taxon>
        <taxon>Aspergillaceae</taxon>
        <taxon>Aspergillus</taxon>
        <taxon>Aspergillus subgen. Circumdati</taxon>
    </lineage>
</organism>
<gene>
    <name evidence="2" type="ORF">BDW47DRAFT_130488</name>
</gene>
<reference evidence="2 3" key="1">
    <citation type="submission" date="2017-12" db="EMBL/GenBank/DDBJ databases">
        <authorList>
            <consortium name="DOE Joint Genome Institute"/>
            <person name="Haridas S."/>
            <person name="Kjaerbolling I."/>
            <person name="Vesth T.C."/>
            <person name="Frisvad J.C."/>
            <person name="Nybo J.L."/>
            <person name="Theobald S."/>
            <person name="Kuo A."/>
            <person name="Bowyer P."/>
            <person name="Matsuda Y."/>
            <person name="Mondo S."/>
            <person name="Lyhne E.K."/>
            <person name="Kogle M.E."/>
            <person name="Clum A."/>
            <person name="Lipzen A."/>
            <person name="Salamov A."/>
            <person name="Ngan C.Y."/>
            <person name="Daum C."/>
            <person name="Chiniquy J."/>
            <person name="Barry K."/>
            <person name="LaButti K."/>
            <person name="Simmons B.A."/>
            <person name="Magnuson J.K."/>
            <person name="Mortensen U.H."/>
            <person name="Larsen T.O."/>
            <person name="Grigoriev I.V."/>
            <person name="Baker S.E."/>
            <person name="Andersen M.R."/>
            <person name="Nordberg H.P."/>
            <person name="Cantor M.N."/>
            <person name="Hua S.X."/>
        </authorList>
    </citation>
    <scope>NUCLEOTIDE SEQUENCE [LARGE SCALE GENOMIC DNA]</scope>
    <source>
        <strain evidence="2 3">CBS 102.13</strain>
    </source>
</reference>
<dbReference type="GO" id="GO:0008408">
    <property type="term" value="F:3'-5' exonuclease activity"/>
    <property type="evidence" value="ECO:0007669"/>
    <property type="project" value="InterPro"/>
</dbReference>
<dbReference type="SUPFAM" id="SSF53098">
    <property type="entry name" value="Ribonuclease H-like"/>
    <property type="match status" value="1"/>
</dbReference>
<dbReference type="PANTHER" id="PTHR43040:SF1">
    <property type="entry name" value="RIBONUCLEASE D"/>
    <property type="match status" value="1"/>
</dbReference>
<evidence type="ECO:0000313" key="2">
    <source>
        <dbReference type="EMBL" id="PLB40066.1"/>
    </source>
</evidence>
<dbReference type="Gene3D" id="3.30.420.10">
    <property type="entry name" value="Ribonuclease H-like superfamily/Ribonuclease H"/>
    <property type="match status" value="1"/>
</dbReference>
<accession>A0A2I2FHG2</accession>
<dbReference type="PANTHER" id="PTHR43040">
    <property type="entry name" value="RIBONUCLEASE D"/>
    <property type="match status" value="1"/>
</dbReference>
<dbReference type="GO" id="GO:0006139">
    <property type="term" value="P:nucleobase-containing compound metabolic process"/>
    <property type="evidence" value="ECO:0007669"/>
    <property type="project" value="InterPro"/>
</dbReference>
<name>A0A2I2FHG2_ASPCN</name>
<dbReference type="AlphaFoldDB" id="A0A2I2FHG2"/>
<dbReference type="Proteomes" id="UP000234585">
    <property type="component" value="Unassembled WGS sequence"/>
</dbReference>
<dbReference type="OrthoDB" id="26838at2759"/>
<dbReference type="RefSeq" id="XP_024674078.1">
    <property type="nucleotide sequence ID" value="XM_024817117.1"/>
</dbReference>
<evidence type="ECO:0000259" key="1">
    <source>
        <dbReference type="Pfam" id="PF01612"/>
    </source>
</evidence>
<dbReference type="InterPro" id="IPR012337">
    <property type="entry name" value="RNaseH-like_sf"/>
</dbReference>
<protein>
    <submittedName>
        <fullName evidence="2">Ribonuclease H-like domain-containing protein</fullName>
    </submittedName>
</protein>
<dbReference type="GO" id="GO:0003676">
    <property type="term" value="F:nucleic acid binding"/>
    <property type="evidence" value="ECO:0007669"/>
    <property type="project" value="InterPro"/>
</dbReference>
<feature type="domain" description="3'-5' exonuclease" evidence="1">
    <location>
        <begin position="18"/>
        <end position="208"/>
    </location>
</feature>